<dbReference type="SUPFAM" id="SSF54897">
    <property type="entry name" value="Protease propeptides/inhibitors"/>
    <property type="match status" value="1"/>
</dbReference>
<dbReference type="InterPro" id="IPR036852">
    <property type="entry name" value="Peptidase_S8/S53_dom_sf"/>
</dbReference>
<dbReference type="AlphaFoldDB" id="A0A194UVN6"/>
<evidence type="ECO:0000256" key="8">
    <source>
        <dbReference type="PROSITE-ProRule" id="PRU01032"/>
    </source>
</evidence>
<feature type="domain" description="Peptidase S53" evidence="10">
    <location>
        <begin position="232"/>
        <end position="678"/>
    </location>
</feature>
<feature type="signal peptide" evidence="9">
    <location>
        <begin position="1"/>
        <end position="20"/>
    </location>
</feature>
<evidence type="ECO:0000256" key="7">
    <source>
        <dbReference type="ARBA" id="ARBA00023145"/>
    </source>
</evidence>
<dbReference type="GO" id="GO:0006508">
    <property type="term" value="P:proteolysis"/>
    <property type="evidence" value="ECO:0007669"/>
    <property type="project" value="UniProtKB-KW"/>
</dbReference>
<dbReference type="PANTHER" id="PTHR14218:SF19">
    <property type="entry name" value="SERINE PROTEASE AORO, PUTATIVE (AFU_ORTHOLOGUE AFUA_6G10250)-RELATED"/>
    <property type="match status" value="1"/>
</dbReference>
<feature type="binding site" evidence="8">
    <location>
        <position position="658"/>
    </location>
    <ligand>
        <name>Ca(2+)</name>
        <dbReference type="ChEBI" id="CHEBI:29108"/>
    </ligand>
</feature>
<name>A0A194UVN6_CYTMA</name>
<evidence type="ECO:0000256" key="4">
    <source>
        <dbReference type="ARBA" id="ARBA00022801"/>
    </source>
</evidence>
<dbReference type="PROSITE" id="PS51695">
    <property type="entry name" value="SEDOLISIN"/>
    <property type="match status" value="1"/>
</dbReference>
<dbReference type="EMBL" id="KN714682">
    <property type="protein sequence ID" value="KUI55679.1"/>
    <property type="molecule type" value="Genomic_DNA"/>
</dbReference>
<keyword evidence="12" id="KW-1185">Reference proteome</keyword>
<evidence type="ECO:0000256" key="3">
    <source>
        <dbReference type="ARBA" id="ARBA00022723"/>
    </source>
</evidence>
<keyword evidence="5 8" id="KW-0720">Serine protease</keyword>
<keyword evidence="6 8" id="KW-0106">Calcium</keyword>
<dbReference type="STRING" id="694573.A0A194UVN6"/>
<feature type="active site" description="Charge relay system" evidence="8">
    <location>
        <position position="321"/>
    </location>
</feature>
<sequence>MLCRILVITLVSGLALQGVAMPLERDVLPVRREIPVTHVLHERHLPPISQRWTRKEKVSPEATLPMRIGLKQPNIQAGHDKLMDLSNPDSSNYGKHMTAEEVIDFFAPQQASVDIVVDWLVSSGISRDRIGQSVNKQWIQLDASTEEAEGLLFAKFYIWESDDGSSDLATDSYHVPATVKEHIDYVTPGIRLRSGVGKRATKSMKAEFAPTYKAMAAVIDPHAVNSTTCSQYITAGCIQAQYHIPPGETAEPGNELGIFESLDQHYSKADLDGFFSTLYPYLHIPNGTYPENRLIDGAIGAYEDPYDGPWPIELGEEADLDFEAAWPLIWPQKTVLFQEDDQYYEYTGDFDGFWNTFLDAIDGSYCTYSAYGETGDCYTDECLDPVYPDPNVGGYKGQLQCGVYKPTNVISISYAGLEPGLPNYYIQRQCNEWMKLALQGVTTVVSSGDYGVTGFGGTCPTNAAGQEVFVPLFLSTCPYGLSVGSTELDRYNTSGPSRPWERLHEISTTRFESGGGFSNVFPTPEYQQAAVDAYFDKVGSSLGFEGYNQTVVYGDFSNITSGVFNRGGRGYPDVAAVGDRQVILYGGEWTTVGGTSLSAPVFASVLTLINEKRLAAGKSTVGFVNPVLYEHPEAFNDITVGSIPGCNTTGFVTATGWDPVSGLGSPIYPKLLDVLLRA</sequence>
<dbReference type="GO" id="GO:0005576">
    <property type="term" value="C:extracellular region"/>
    <property type="evidence" value="ECO:0007669"/>
    <property type="project" value="UniProtKB-SubCell"/>
</dbReference>
<evidence type="ECO:0000256" key="9">
    <source>
        <dbReference type="SAM" id="SignalP"/>
    </source>
</evidence>
<organism evidence="11 12">
    <name type="scientific">Cytospora mali</name>
    <name type="common">Apple Valsa canker fungus</name>
    <name type="synonym">Valsa mali</name>
    <dbReference type="NCBI Taxonomy" id="578113"/>
    <lineage>
        <taxon>Eukaryota</taxon>
        <taxon>Fungi</taxon>
        <taxon>Dikarya</taxon>
        <taxon>Ascomycota</taxon>
        <taxon>Pezizomycotina</taxon>
        <taxon>Sordariomycetes</taxon>
        <taxon>Sordariomycetidae</taxon>
        <taxon>Diaporthales</taxon>
        <taxon>Cytosporaceae</taxon>
        <taxon>Cytospora</taxon>
    </lineage>
</organism>
<evidence type="ECO:0000256" key="5">
    <source>
        <dbReference type="ARBA" id="ARBA00022825"/>
    </source>
</evidence>
<dbReference type="GO" id="GO:0046872">
    <property type="term" value="F:metal ion binding"/>
    <property type="evidence" value="ECO:0007669"/>
    <property type="project" value="UniProtKB-UniRule"/>
</dbReference>
<feature type="binding site" evidence="8">
    <location>
        <position position="638"/>
    </location>
    <ligand>
        <name>Ca(2+)</name>
        <dbReference type="ChEBI" id="CHEBI:29108"/>
    </ligand>
</feature>
<keyword evidence="9" id="KW-0732">Signal</keyword>
<evidence type="ECO:0000256" key="1">
    <source>
        <dbReference type="ARBA" id="ARBA00004239"/>
    </source>
</evidence>
<gene>
    <name evidence="11" type="ORF">VP1G_03048</name>
</gene>
<accession>A0A194UVN6</accession>
<keyword evidence="3 8" id="KW-0479">Metal-binding</keyword>
<reference evidence="12" key="1">
    <citation type="submission" date="2014-12" db="EMBL/GenBank/DDBJ databases">
        <title>Genome Sequence of Valsa Canker Pathogens Uncovers a Specific Adaption of Colonization on Woody Bark.</title>
        <authorList>
            <person name="Yin Z."/>
            <person name="Liu H."/>
            <person name="Gao X."/>
            <person name="Li Z."/>
            <person name="Song N."/>
            <person name="Ke X."/>
            <person name="Dai Q."/>
            <person name="Wu Y."/>
            <person name="Sun Y."/>
            <person name="Xu J.-R."/>
            <person name="Kang Z.K."/>
            <person name="Wang L."/>
            <person name="Huang L."/>
        </authorList>
    </citation>
    <scope>NUCLEOTIDE SEQUENCE [LARGE SCALE GENOMIC DNA]</scope>
    <source>
        <strain evidence="12">SXYL134</strain>
    </source>
</reference>
<feature type="binding site" evidence="8">
    <location>
        <position position="637"/>
    </location>
    <ligand>
        <name>Ca(2+)</name>
        <dbReference type="ChEBI" id="CHEBI:29108"/>
    </ligand>
</feature>
<keyword evidence="4 8" id="KW-0378">Hydrolase</keyword>
<feature type="binding site" evidence="8">
    <location>
        <position position="656"/>
    </location>
    <ligand>
        <name>Ca(2+)</name>
        <dbReference type="ChEBI" id="CHEBI:29108"/>
    </ligand>
</feature>
<dbReference type="PANTHER" id="PTHR14218">
    <property type="entry name" value="PROTEASE S8 TRIPEPTIDYL PEPTIDASE I CLN2"/>
    <property type="match status" value="1"/>
</dbReference>
<dbReference type="InterPro" id="IPR050819">
    <property type="entry name" value="Tripeptidyl-peptidase_I"/>
</dbReference>
<dbReference type="InterPro" id="IPR030400">
    <property type="entry name" value="Sedolisin_dom"/>
</dbReference>
<dbReference type="SMART" id="SM00944">
    <property type="entry name" value="Pro-kuma_activ"/>
    <property type="match status" value="1"/>
</dbReference>
<feature type="chain" id="PRO_5008265908" evidence="9">
    <location>
        <begin position="21"/>
        <end position="678"/>
    </location>
</feature>
<comment type="subcellular location">
    <subcellularLocation>
        <location evidence="1">Secreted</location>
        <location evidence="1">Extracellular space</location>
    </subcellularLocation>
</comment>
<feature type="active site" description="Charge relay system" evidence="8">
    <location>
        <position position="317"/>
    </location>
</feature>
<keyword evidence="2 8" id="KW-0645">Protease</keyword>
<dbReference type="InterPro" id="IPR015366">
    <property type="entry name" value="S53_propep"/>
</dbReference>
<dbReference type="GO" id="GO:0008240">
    <property type="term" value="F:tripeptidyl-peptidase activity"/>
    <property type="evidence" value="ECO:0007669"/>
    <property type="project" value="TreeGrafter"/>
</dbReference>
<dbReference type="Gene3D" id="3.40.50.200">
    <property type="entry name" value="Peptidase S8/S53 domain"/>
    <property type="match status" value="1"/>
</dbReference>
<dbReference type="CDD" id="cd11377">
    <property type="entry name" value="Pro-peptidase_S53"/>
    <property type="match status" value="1"/>
</dbReference>
<dbReference type="Pfam" id="PF09286">
    <property type="entry name" value="Pro-kuma_activ"/>
    <property type="match status" value="1"/>
</dbReference>
<dbReference type="GO" id="GO:0004252">
    <property type="term" value="F:serine-type endopeptidase activity"/>
    <property type="evidence" value="ECO:0007669"/>
    <property type="project" value="UniProtKB-UniRule"/>
</dbReference>
<evidence type="ECO:0000256" key="6">
    <source>
        <dbReference type="ARBA" id="ARBA00022837"/>
    </source>
</evidence>
<evidence type="ECO:0000313" key="12">
    <source>
        <dbReference type="Proteomes" id="UP000078576"/>
    </source>
</evidence>
<comment type="cofactor">
    <cofactor evidence="8">
        <name>Ca(2+)</name>
        <dbReference type="ChEBI" id="CHEBI:29108"/>
    </cofactor>
    <text evidence="8">Binds 1 Ca(2+) ion per subunit.</text>
</comment>
<dbReference type="SUPFAM" id="SSF52743">
    <property type="entry name" value="Subtilisin-like"/>
    <property type="match status" value="1"/>
</dbReference>
<keyword evidence="7" id="KW-0865">Zymogen</keyword>
<protein>
    <submittedName>
        <fullName evidence="11">Tripeptidyl-peptidase sed1</fullName>
    </submittedName>
</protein>
<feature type="active site" description="Charge relay system" evidence="8">
    <location>
        <position position="596"/>
    </location>
</feature>
<dbReference type="CDD" id="cd04056">
    <property type="entry name" value="Peptidases_S53"/>
    <property type="match status" value="1"/>
</dbReference>
<evidence type="ECO:0000313" key="11">
    <source>
        <dbReference type="EMBL" id="KUI55679.1"/>
    </source>
</evidence>
<proteinExistence type="predicted"/>
<dbReference type="OrthoDB" id="409122at2759"/>
<evidence type="ECO:0000256" key="2">
    <source>
        <dbReference type="ARBA" id="ARBA00022670"/>
    </source>
</evidence>
<dbReference type="Proteomes" id="UP000078576">
    <property type="component" value="Unassembled WGS sequence"/>
</dbReference>
<evidence type="ECO:0000259" key="10">
    <source>
        <dbReference type="PROSITE" id="PS51695"/>
    </source>
</evidence>